<feature type="compositionally biased region" description="Basic and acidic residues" evidence="11">
    <location>
        <begin position="706"/>
        <end position="715"/>
    </location>
</feature>
<dbReference type="CDD" id="cd21677">
    <property type="entry name" value="SMP_SYT"/>
    <property type="match status" value="1"/>
</dbReference>
<name>A0ABS8SYQ7_DATST</name>
<evidence type="ECO:0000313" key="14">
    <source>
        <dbReference type="EMBL" id="MCD7463599.1"/>
    </source>
</evidence>
<evidence type="ECO:0000256" key="6">
    <source>
        <dbReference type="ARBA" id="ARBA00022837"/>
    </source>
</evidence>
<dbReference type="SUPFAM" id="SSF49562">
    <property type="entry name" value="C2 domain (Calcium/lipid-binding domain, CaLB)"/>
    <property type="match status" value="2"/>
</dbReference>
<dbReference type="SMART" id="SM00239">
    <property type="entry name" value="C2"/>
    <property type="match status" value="2"/>
</dbReference>
<feature type="region of interest" description="Disordered" evidence="11">
    <location>
        <begin position="688"/>
        <end position="762"/>
    </location>
</feature>
<dbReference type="CDD" id="cd00030">
    <property type="entry name" value="C2"/>
    <property type="match status" value="1"/>
</dbReference>
<feature type="domain" description="C2" evidence="12">
    <location>
        <begin position="364"/>
        <end position="483"/>
    </location>
</feature>
<dbReference type="EMBL" id="JACEIK010000897">
    <property type="protein sequence ID" value="MCD7463599.1"/>
    <property type="molecule type" value="Genomic_DNA"/>
</dbReference>
<dbReference type="InterPro" id="IPR000008">
    <property type="entry name" value="C2_dom"/>
</dbReference>
<dbReference type="PANTHER" id="PTHR47292">
    <property type="entry name" value="TRANSCRIPTION ELONGATION FACTOR (TFIIS) FAMILY PROTEIN-RELATED"/>
    <property type="match status" value="1"/>
</dbReference>
<gene>
    <name evidence="14" type="ORF">HAX54_050910</name>
</gene>
<evidence type="ECO:0000256" key="10">
    <source>
        <dbReference type="ARBA" id="ARBA00023136"/>
    </source>
</evidence>
<feature type="domain" description="SMP-LTD" evidence="13">
    <location>
        <begin position="30"/>
        <end position="212"/>
    </location>
</feature>
<dbReference type="PROSITE" id="PS51847">
    <property type="entry name" value="SMP"/>
    <property type="match status" value="1"/>
</dbReference>
<evidence type="ECO:0000256" key="2">
    <source>
        <dbReference type="ARBA" id="ARBA00022448"/>
    </source>
</evidence>
<feature type="domain" description="C2" evidence="12">
    <location>
        <begin position="203"/>
        <end position="325"/>
    </location>
</feature>
<keyword evidence="15" id="KW-1185">Reference proteome</keyword>
<keyword evidence="6" id="KW-0106">Calcium</keyword>
<dbReference type="InterPro" id="IPR039010">
    <property type="entry name" value="Synaptotagmin_SMP"/>
</dbReference>
<keyword evidence="2" id="KW-0813">Transport</keyword>
<feature type="non-terminal residue" evidence="14">
    <location>
        <position position="1"/>
    </location>
</feature>
<feature type="region of interest" description="Disordered" evidence="11">
    <location>
        <begin position="1156"/>
        <end position="1181"/>
    </location>
</feature>
<evidence type="ECO:0000256" key="5">
    <source>
        <dbReference type="ARBA" id="ARBA00022737"/>
    </source>
</evidence>
<dbReference type="Pfam" id="PF17047">
    <property type="entry name" value="SMP_LBD"/>
    <property type="match status" value="1"/>
</dbReference>
<feature type="compositionally biased region" description="Basic and acidic residues" evidence="11">
    <location>
        <begin position="942"/>
        <end position="957"/>
    </location>
</feature>
<feature type="compositionally biased region" description="Low complexity" evidence="11">
    <location>
        <begin position="1267"/>
        <end position="1280"/>
    </location>
</feature>
<dbReference type="InterPro" id="IPR031468">
    <property type="entry name" value="SMP_LBD"/>
</dbReference>
<keyword evidence="9" id="KW-0446">Lipid-binding</keyword>
<evidence type="ECO:0000259" key="12">
    <source>
        <dbReference type="PROSITE" id="PS50004"/>
    </source>
</evidence>
<keyword evidence="10" id="KW-0472">Membrane</keyword>
<evidence type="ECO:0000256" key="9">
    <source>
        <dbReference type="ARBA" id="ARBA00023121"/>
    </source>
</evidence>
<proteinExistence type="predicted"/>
<evidence type="ECO:0000256" key="8">
    <source>
        <dbReference type="ARBA" id="ARBA00023055"/>
    </source>
</evidence>
<evidence type="ECO:0000313" key="15">
    <source>
        <dbReference type="Proteomes" id="UP000823775"/>
    </source>
</evidence>
<keyword evidence="4" id="KW-0479">Metal-binding</keyword>
<feature type="compositionally biased region" description="Acidic residues" evidence="11">
    <location>
        <begin position="958"/>
        <end position="969"/>
    </location>
</feature>
<evidence type="ECO:0000256" key="3">
    <source>
        <dbReference type="ARBA" id="ARBA00022692"/>
    </source>
</evidence>
<dbReference type="SUPFAM" id="SSF47676">
    <property type="entry name" value="Conserved domain common to transcription factors TFIIS, elongin A, CRSP70"/>
    <property type="match status" value="1"/>
</dbReference>
<dbReference type="PANTHER" id="PTHR47292:SF1">
    <property type="entry name" value="TRANSCRIPTION ELONGATION FACTOR (TFIIS) FAMILY PROTEIN"/>
    <property type="match status" value="1"/>
</dbReference>
<feature type="region of interest" description="Disordered" evidence="11">
    <location>
        <begin position="941"/>
        <end position="982"/>
    </location>
</feature>
<dbReference type="Gene3D" id="1.20.930.10">
    <property type="entry name" value="Conserved domain common to transcription factors TFIIS, elongin A, CRSP70"/>
    <property type="match status" value="1"/>
</dbReference>
<dbReference type="PROSITE" id="PS50004">
    <property type="entry name" value="C2"/>
    <property type="match status" value="2"/>
</dbReference>
<keyword evidence="3" id="KW-0812">Transmembrane</keyword>
<dbReference type="Gene3D" id="2.60.40.150">
    <property type="entry name" value="C2 domain"/>
    <property type="match status" value="2"/>
</dbReference>
<evidence type="ECO:0000256" key="11">
    <source>
        <dbReference type="SAM" id="MobiDB-lite"/>
    </source>
</evidence>
<feature type="region of interest" description="Disordered" evidence="11">
    <location>
        <begin position="1263"/>
        <end position="1284"/>
    </location>
</feature>
<keyword evidence="7" id="KW-1133">Transmembrane helix</keyword>
<dbReference type="InterPro" id="IPR035892">
    <property type="entry name" value="C2_domain_sf"/>
</dbReference>
<evidence type="ECO:0000256" key="7">
    <source>
        <dbReference type="ARBA" id="ARBA00022989"/>
    </source>
</evidence>
<dbReference type="Proteomes" id="UP000823775">
    <property type="component" value="Unassembled WGS sequence"/>
</dbReference>
<comment type="subcellular location">
    <subcellularLocation>
        <location evidence="1">Membrane</location>
    </subcellularLocation>
</comment>
<keyword evidence="5" id="KW-0677">Repeat</keyword>
<dbReference type="Pfam" id="PF00168">
    <property type="entry name" value="C2"/>
    <property type="match status" value="2"/>
</dbReference>
<protein>
    <submittedName>
        <fullName evidence="14">Uncharacterized protein</fullName>
    </submittedName>
</protein>
<dbReference type="PRINTS" id="PR00360">
    <property type="entry name" value="C2DOMAIN"/>
</dbReference>
<dbReference type="InterPro" id="IPR035441">
    <property type="entry name" value="TFIIS/LEDGF_dom_sf"/>
</dbReference>
<evidence type="ECO:0000256" key="4">
    <source>
        <dbReference type="ARBA" id="ARBA00022723"/>
    </source>
</evidence>
<evidence type="ECO:0000259" key="13">
    <source>
        <dbReference type="PROSITE" id="PS51847"/>
    </source>
</evidence>
<organism evidence="14 15">
    <name type="scientific">Datura stramonium</name>
    <name type="common">Jimsonweed</name>
    <name type="synonym">Common thornapple</name>
    <dbReference type="NCBI Taxonomy" id="4076"/>
    <lineage>
        <taxon>Eukaryota</taxon>
        <taxon>Viridiplantae</taxon>
        <taxon>Streptophyta</taxon>
        <taxon>Embryophyta</taxon>
        <taxon>Tracheophyta</taxon>
        <taxon>Spermatophyta</taxon>
        <taxon>Magnoliopsida</taxon>
        <taxon>eudicotyledons</taxon>
        <taxon>Gunneridae</taxon>
        <taxon>Pentapetalae</taxon>
        <taxon>asterids</taxon>
        <taxon>lamiids</taxon>
        <taxon>Solanales</taxon>
        <taxon>Solanaceae</taxon>
        <taxon>Solanoideae</taxon>
        <taxon>Datureae</taxon>
        <taxon>Datura</taxon>
    </lineage>
</organism>
<comment type="caution">
    <text evidence="14">The sequence shown here is derived from an EMBL/GenBank/DDBJ whole genome shotgun (WGS) entry which is preliminary data.</text>
</comment>
<evidence type="ECO:0000256" key="1">
    <source>
        <dbReference type="ARBA" id="ARBA00004370"/>
    </source>
</evidence>
<sequence length="1523" mass="167502">HPDIRPLAEQDSESLQQLLPEIPLWVKNPDYDRLDWFNKMIELMWPYLDKAICKTAKGIVDPIIADMIPQYKIESVEFQSFTLGTLPPTFPGMKVYITEEKELIMEPVIKWAANSNITVLVKAFGLKATAQVIDLQIFASPRITLKPLVPTFPCFAKIYISLMEKPHVDFGLKLVGADAMSIPGLYRFVQEIIKDQVASMYLWPKTLEIQILDPTKAMRKPVGILNVTVVKAMKLKKTDLLGLSDPYVKLKMMDDKLSSKKTAVKHKNLNPEWNEEFSFVVKDPETQVLKFTVYDWDQVGSHEKMGVNIVPLKDLTPDEPKVLTLELLKNLKPDDVQNEKSRGQLVLEVMYKAFNDQELANGADESKIMVEKAPDGTPDGGGMLVIIVHEGQDLEGKHHTNPSVRMLFRGEERRTKTIKKSRDPRWEEEFQFVLEEPPVNDRLHVEVVSTSKRMGLRHPKEALGYVDIYLADVVNNKRINERYHLIDSKNGSSAVTKDIPIQNLEYINLVGYVRDFFTLTEMSNGLTTPSRVQELVSIMQKERECVVKNAGETTKQWSAVASTIAATENKECLELFIQLDGLSFIRSWLRDALRFGSETGEYFVDESISHLIDHLLRAVERLHVDDKKSVSSGIWLTVKSLLGHNSSKVQERAKALFDSWDKGKDKCISVGIEKGQASIDDRTRHTVNPVGENELSEPFSVVGGSGEEKSKEHVGNNKMLSSSSDIHQSRVGDTAPSDQNLEHTQMKDPFPGSSLSNSVTEGRKVEHPTPLAECATNSITLAECATNAIDTSSTCTSIVTRPGAVDEQTDVPVSDSINHLNHIKEVRSSEKFKSAVSKSLEDRTISLITGVREALDAVSGSALHKQTDVYNESNCSGKFSFGDASVAIPKGKTPVDDSRPENHGSSKIVLEAKENRNCNNDILQDSDKHNLEHPIDSVVGWADKHTSDNSEDTHTSDNSEDDKENESEFQEAGKGGRDSAVFGKKSDIDFDYGIMDPLEVARQVAIEVEREVQSCSSSEKIEESKVHEPGIPDSISAKQCQKRFECSNKEVSSGMAPLIEASLANSEARPINGTVKVESPEVVDATLDLETNVKKGLCNFDLNLEVDSDDIDSPGNPISTSVSVVSASRAAAAPGVPVTPLQFEGTLGWKGSAATSAFRPASPRRIPGGEKVVSSGGNDSSSKQMHCFHDIDLNVSEGGDDRVADPFPEKKASLSSAFPLGKSYREASPRKLEMLEWDLNCASEEGEAPSDWRMEGTLLSLRNGHLSQSPSSSSSSKQPSLRNFDLNDQSSFLNDFSNLNNFKKPPQNSNASGGIKSGDSVVSIMGMKVEVNRKDFSAQSFPFPNSRVAENAVEHNVARGGGVLGMGSPFQYTPLPAFGYSGITPVPPMAFSSSMYGPSGHLPYMVDSRGAPVVPQIGGSASAIPPSFSQPSFILSMGSAPVSNGVWPSQSGLDLDTSLILDRGNKDAGGLRQLFDQGQARPVDEHFRISLQPSTSLSIGGKRKEPDGGWEPYPFKHHPPPWK</sequence>
<feature type="region of interest" description="Disordered" evidence="11">
    <location>
        <begin position="1492"/>
        <end position="1523"/>
    </location>
</feature>
<reference evidence="14 15" key="1">
    <citation type="journal article" date="2021" name="BMC Genomics">
        <title>Datura genome reveals duplications of psychoactive alkaloid biosynthetic genes and high mutation rate following tissue culture.</title>
        <authorList>
            <person name="Rajewski A."/>
            <person name="Carter-House D."/>
            <person name="Stajich J."/>
            <person name="Litt A."/>
        </authorList>
    </citation>
    <scope>NUCLEOTIDE SEQUENCE [LARGE SCALE GENOMIC DNA]</scope>
    <source>
        <strain evidence="14">AR-01</strain>
    </source>
</reference>
<accession>A0ABS8SYQ7</accession>
<keyword evidence="8" id="KW-0445">Lipid transport</keyword>